<evidence type="ECO:0000256" key="1">
    <source>
        <dbReference type="SAM" id="Phobius"/>
    </source>
</evidence>
<dbReference type="Proteomes" id="UP000317835">
    <property type="component" value="Chromosome"/>
</dbReference>
<feature type="transmembrane region" description="Helical" evidence="1">
    <location>
        <begin position="97"/>
        <end position="118"/>
    </location>
</feature>
<feature type="domain" description="Anthrax toxin edema factor central" evidence="2">
    <location>
        <begin position="181"/>
        <end position="237"/>
    </location>
</feature>
<keyword evidence="1" id="KW-1133">Transmembrane helix</keyword>
<evidence type="ECO:0000313" key="3">
    <source>
        <dbReference type="EMBL" id="QDV32711.1"/>
    </source>
</evidence>
<dbReference type="GO" id="GO:0008294">
    <property type="term" value="F:calcium- and calmodulin-responsive adenylate cyclase activity"/>
    <property type="evidence" value="ECO:0007669"/>
    <property type="project" value="InterPro"/>
</dbReference>
<name>A0A518GVY4_9BACT</name>
<reference evidence="3 4" key="1">
    <citation type="submission" date="2019-02" db="EMBL/GenBank/DDBJ databases">
        <title>Deep-cultivation of Planctomycetes and their phenomic and genomic characterization uncovers novel biology.</title>
        <authorList>
            <person name="Wiegand S."/>
            <person name="Jogler M."/>
            <person name="Boedeker C."/>
            <person name="Pinto D."/>
            <person name="Vollmers J."/>
            <person name="Rivas-Marin E."/>
            <person name="Kohn T."/>
            <person name="Peeters S.H."/>
            <person name="Heuer A."/>
            <person name="Rast P."/>
            <person name="Oberbeckmann S."/>
            <person name="Bunk B."/>
            <person name="Jeske O."/>
            <person name="Meyerdierks A."/>
            <person name="Storesund J.E."/>
            <person name="Kallscheuer N."/>
            <person name="Luecker S."/>
            <person name="Lage O.M."/>
            <person name="Pohl T."/>
            <person name="Merkel B.J."/>
            <person name="Hornburger P."/>
            <person name="Mueller R.-W."/>
            <person name="Bruemmer F."/>
            <person name="Labrenz M."/>
            <person name="Spormann A.M."/>
            <person name="Op den Camp H."/>
            <person name="Overmann J."/>
            <person name="Amann R."/>
            <person name="Jetten M.S.M."/>
            <person name="Mascher T."/>
            <person name="Medema M.H."/>
            <person name="Devos D.P."/>
            <person name="Kaster A.-K."/>
            <person name="Ovreas L."/>
            <person name="Rohde M."/>
            <person name="Galperin M.Y."/>
            <person name="Jogler C."/>
        </authorList>
    </citation>
    <scope>NUCLEOTIDE SEQUENCE [LARGE SCALE GENOMIC DNA]</scope>
    <source>
        <strain evidence="3 4">ElP</strain>
    </source>
</reference>
<feature type="transmembrane region" description="Helical" evidence="1">
    <location>
        <begin position="146"/>
        <end position="164"/>
    </location>
</feature>
<dbReference type="Pfam" id="PF03497">
    <property type="entry name" value="Anthrax_toxA"/>
    <property type="match status" value="1"/>
</dbReference>
<evidence type="ECO:0000259" key="2">
    <source>
        <dbReference type="Pfam" id="PF03497"/>
    </source>
</evidence>
<keyword evidence="1" id="KW-0472">Membrane</keyword>
<dbReference type="InterPro" id="IPR035099">
    <property type="entry name" value="Anthrax_toxin_C-terminal"/>
</dbReference>
<keyword evidence="1" id="KW-0812">Transmembrane</keyword>
<evidence type="ECO:0000313" key="4">
    <source>
        <dbReference type="Proteomes" id="UP000317835"/>
    </source>
</evidence>
<dbReference type="SUPFAM" id="SSF81298">
    <property type="entry name" value="Adenylylcyclase toxin (the edema factor)"/>
    <property type="match status" value="1"/>
</dbReference>
<dbReference type="EMBL" id="CP036426">
    <property type="protein sequence ID" value="QDV32711.1"/>
    <property type="molecule type" value="Genomic_DNA"/>
</dbReference>
<proteinExistence type="predicted"/>
<dbReference type="InterPro" id="IPR005165">
    <property type="entry name" value="Anthrax_toxin_edema_cen"/>
</dbReference>
<organism evidence="3 4">
    <name type="scientific">Tautonia plasticadhaerens</name>
    <dbReference type="NCBI Taxonomy" id="2527974"/>
    <lineage>
        <taxon>Bacteria</taxon>
        <taxon>Pseudomonadati</taxon>
        <taxon>Planctomycetota</taxon>
        <taxon>Planctomycetia</taxon>
        <taxon>Isosphaerales</taxon>
        <taxon>Isosphaeraceae</taxon>
        <taxon>Tautonia</taxon>
    </lineage>
</organism>
<dbReference type="AlphaFoldDB" id="A0A518GVY4"/>
<feature type="transmembrane region" description="Helical" evidence="1">
    <location>
        <begin position="70"/>
        <end position="90"/>
    </location>
</feature>
<dbReference type="OrthoDB" id="6628071at2"/>
<keyword evidence="4" id="KW-1185">Reference proteome</keyword>
<dbReference type="GO" id="GO:0005576">
    <property type="term" value="C:extracellular region"/>
    <property type="evidence" value="ECO:0007669"/>
    <property type="project" value="InterPro"/>
</dbReference>
<accession>A0A518GVY4</accession>
<dbReference type="KEGG" id="tpla:ElP_05500"/>
<gene>
    <name evidence="3" type="ORF">ElP_05500</name>
</gene>
<sequence>MGSQRTPGPIGLEPIRMCLIDEGTLNRSTTPTPGPSRGIDPVDRMAIEDRFQEVLTRTVPLLPEGIRGEFAAMITPASLAIMAGVLAVWAGSHYFGVGFVVDAILLIAGGIFLGVQVWSAASDLVGAIELTASATSEADLDQAARLLARFIAVVGVAVFAALVLRGAKKGMPRARAAAASAAKHLGGMTASHSRVFQRVAQETGRIIAVRNTNPLSTRWIERGFPPKPMQIKIKTSKKTGVVTAQGDEIAEARKAGYFVVDADGVPRNANGTRMDFNTPPDWPLEPGQVIHPMQKKPLVGDYDLLGVIDPQAPGRNLVVAASEGQILDDWSSPAVRDVANRVNAMLDQPRVMHGAHDGYRGARPDFSDAGGSTVFLPDGSIRNLDTAEDVADFYKELGRQPITGRY</sequence>
<dbReference type="RefSeq" id="WP_145267001.1">
    <property type="nucleotide sequence ID" value="NZ_CP036426.1"/>
</dbReference>
<protein>
    <submittedName>
        <fullName evidence="3">Anthrax toxin LF subunit</fullName>
    </submittedName>
</protein>